<dbReference type="RefSeq" id="WP_087001195.1">
    <property type="nucleotide sequence ID" value="NZ_FUHW01000053.1"/>
</dbReference>
<proteinExistence type="predicted"/>
<keyword evidence="2" id="KW-1185">Reference proteome</keyword>
<sequence length="379" mass="40364">MANRAGSSGIDATLFRQEGPWCTAFVDASLGTTAAHEAADALPDTVAQLLKSQQASAPDIEAMRSALRPAEGRPAPVSRFVAVCDGQVVLDELVQGVKTEAPQVDCSEFPNLVPLARAHGGQFPYLVAEVGRDGGEVRLRHSAVAGVAEEYRIAGDRDEAHHARRVPGRYEESKNQHQTAEIWRRNADEIARLIDEIARDTRARLVVLSGDTKARELVLSQLAEPTRALAVTLDQHTRTGGADSSAVEKDIEAHVAALLAEDIRELSERITNQANATQPGAVLGFAEVVWALQQGQAATVVVAEFQDDHSLLALEAEPWLASEGADIEGSDALGSWPAPEVLLRAVAMTDASIRYVPAGVLPNGAGIAALLRWPKAEAA</sequence>
<evidence type="ECO:0008006" key="3">
    <source>
        <dbReference type="Google" id="ProtNLM"/>
    </source>
</evidence>
<dbReference type="InterPro" id="IPR040701">
    <property type="entry name" value="Bact_RF_family2"/>
</dbReference>
<evidence type="ECO:0000313" key="1">
    <source>
        <dbReference type="EMBL" id="SJM72571.1"/>
    </source>
</evidence>
<dbReference type="EMBL" id="FUHW01000053">
    <property type="protein sequence ID" value="SJM72571.1"/>
    <property type="molecule type" value="Genomic_DNA"/>
</dbReference>
<accession>A0A1R4GWQ6</accession>
<name>A0A1R4GWQ6_9MICC</name>
<gene>
    <name evidence="1" type="ORF">FM101_15360</name>
</gene>
<evidence type="ECO:0000313" key="2">
    <source>
        <dbReference type="Proteomes" id="UP000195913"/>
    </source>
</evidence>
<dbReference type="AlphaFoldDB" id="A0A1R4GWQ6"/>
<organism evidence="1 2">
    <name type="scientific">Arthrobacter rhombi</name>
    <dbReference type="NCBI Taxonomy" id="71253"/>
    <lineage>
        <taxon>Bacteria</taxon>
        <taxon>Bacillati</taxon>
        <taxon>Actinomycetota</taxon>
        <taxon>Actinomycetes</taxon>
        <taxon>Micrococcales</taxon>
        <taxon>Micrococcaceae</taxon>
        <taxon>Arthrobacter</taxon>
    </lineage>
</organism>
<dbReference type="Pfam" id="PF18844">
    <property type="entry name" value="baeRF_family2"/>
    <property type="match status" value="1"/>
</dbReference>
<reference evidence="1 2" key="1">
    <citation type="submission" date="2017-02" db="EMBL/GenBank/DDBJ databases">
        <authorList>
            <person name="Peterson S.W."/>
        </authorList>
    </citation>
    <scope>NUCLEOTIDE SEQUENCE [LARGE SCALE GENOMIC DNA]</scope>
    <source>
        <strain evidence="1 2">B Ar 00.02</strain>
    </source>
</reference>
<dbReference type="Proteomes" id="UP000195913">
    <property type="component" value="Unassembled WGS sequence"/>
</dbReference>
<protein>
    <recommendedName>
        <fullName evidence="3">Peptide chain release factor 1</fullName>
    </recommendedName>
</protein>